<evidence type="ECO:0000256" key="4">
    <source>
        <dbReference type="ARBA" id="ARBA00023065"/>
    </source>
</evidence>
<evidence type="ECO:0000256" key="2">
    <source>
        <dbReference type="ARBA" id="ARBA00022737"/>
    </source>
</evidence>
<dbReference type="EC" id="3.4.24.40" evidence="6"/>
<dbReference type="Pfam" id="PF03160">
    <property type="entry name" value="Calx-beta"/>
    <property type="match status" value="2"/>
</dbReference>
<dbReference type="GO" id="GO:0007154">
    <property type="term" value="P:cell communication"/>
    <property type="evidence" value="ECO:0007669"/>
    <property type="project" value="InterPro"/>
</dbReference>
<keyword evidence="4" id="KW-0406">Ion transport</keyword>
<dbReference type="GO" id="GO:0030001">
    <property type="term" value="P:metal ion transport"/>
    <property type="evidence" value="ECO:0007669"/>
    <property type="project" value="TreeGrafter"/>
</dbReference>
<dbReference type="SUPFAM" id="SSF141072">
    <property type="entry name" value="CalX-like"/>
    <property type="match status" value="2"/>
</dbReference>
<evidence type="ECO:0000259" key="5">
    <source>
        <dbReference type="Pfam" id="PF03160"/>
    </source>
</evidence>
<dbReference type="GO" id="GO:0016020">
    <property type="term" value="C:membrane"/>
    <property type="evidence" value="ECO:0007669"/>
    <property type="project" value="InterPro"/>
</dbReference>
<dbReference type="RefSeq" id="XP_013900925.1">
    <property type="nucleotide sequence ID" value="XM_014045471.1"/>
</dbReference>
<dbReference type="EMBL" id="KK101171">
    <property type="protein sequence ID" value="KIZ01906.1"/>
    <property type="molecule type" value="Genomic_DNA"/>
</dbReference>
<proteinExistence type="predicted"/>
<dbReference type="GeneID" id="25738933"/>
<protein>
    <submittedName>
        <fullName evidence="6">Endoglucanase</fullName>
        <ecNumber evidence="6">3.4.24.40</ecNumber>
    </submittedName>
</protein>
<evidence type="ECO:0000313" key="7">
    <source>
        <dbReference type="Proteomes" id="UP000054498"/>
    </source>
</evidence>
<gene>
    <name evidence="6" type="ORF">MNEG_6057</name>
</gene>
<dbReference type="PANTHER" id="PTHR11878">
    <property type="entry name" value="SODIUM/CALCIUM EXCHANGER"/>
    <property type="match status" value="1"/>
</dbReference>
<feature type="domain" description="Calx-beta" evidence="5">
    <location>
        <begin position="171"/>
        <end position="261"/>
    </location>
</feature>
<sequence>MFAIDISVAAPFASIVDASASSSTVTIRNTLVQPVARISPASQTVDEGLPGQPTSAGAQVSLTAQPASDITVNFTTRDITATAGADYTATSGSLTFTPANWAGPQQVTVGILPDVLLEANETFAIDISVAAPFASIVDASASSSTVTIRNTLVQTVDEGLPGQPTSAGAQVSLTAQPASDITVNFTTRDITATAGADYTATSGSLTFTPANWAVPQQVTVGILPDVLREANEMFAIDISVAAPFASIVDPSASSSTVTIRNTLVQVPRVCFWQ</sequence>
<dbReference type="KEGG" id="mng:MNEG_6057"/>
<name>A0A0D2N7W8_9CHLO</name>
<keyword evidence="1" id="KW-0732">Signal</keyword>
<dbReference type="Proteomes" id="UP000054498">
    <property type="component" value="Unassembled WGS sequence"/>
</dbReference>
<dbReference type="InterPro" id="IPR038081">
    <property type="entry name" value="CalX-like_sf"/>
</dbReference>
<dbReference type="Gene3D" id="2.60.40.2030">
    <property type="match status" value="2"/>
</dbReference>
<dbReference type="OrthoDB" id="2324346at2759"/>
<evidence type="ECO:0000313" key="6">
    <source>
        <dbReference type="EMBL" id="KIZ01906.1"/>
    </source>
</evidence>
<keyword evidence="6" id="KW-0378">Hydrolase</keyword>
<evidence type="ECO:0000256" key="3">
    <source>
        <dbReference type="ARBA" id="ARBA00022837"/>
    </source>
</evidence>
<reference evidence="6 7" key="1">
    <citation type="journal article" date="2013" name="BMC Genomics">
        <title>Reconstruction of the lipid metabolism for the microalga Monoraphidium neglectum from its genome sequence reveals characteristics suitable for biofuel production.</title>
        <authorList>
            <person name="Bogen C."/>
            <person name="Al-Dilaimi A."/>
            <person name="Albersmeier A."/>
            <person name="Wichmann J."/>
            <person name="Grundmann M."/>
            <person name="Rupp O."/>
            <person name="Lauersen K.J."/>
            <person name="Blifernez-Klassen O."/>
            <person name="Kalinowski J."/>
            <person name="Goesmann A."/>
            <person name="Mussgnug J.H."/>
            <person name="Kruse O."/>
        </authorList>
    </citation>
    <scope>NUCLEOTIDE SEQUENCE [LARGE SCALE GENOMIC DNA]</scope>
    <source>
        <strain evidence="6 7">SAG 48.87</strain>
    </source>
</reference>
<keyword evidence="4" id="KW-0813">Transport</keyword>
<accession>A0A0D2N7W8</accession>
<dbReference type="InterPro" id="IPR051171">
    <property type="entry name" value="CaCA"/>
</dbReference>
<dbReference type="GO" id="GO:0016787">
    <property type="term" value="F:hydrolase activity"/>
    <property type="evidence" value="ECO:0007669"/>
    <property type="project" value="UniProtKB-KW"/>
</dbReference>
<organism evidence="6 7">
    <name type="scientific">Monoraphidium neglectum</name>
    <dbReference type="NCBI Taxonomy" id="145388"/>
    <lineage>
        <taxon>Eukaryota</taxon>
        <taxon>Viridiplantae</taxon>
        <taxon>Chlorophyta</taxon>
        <taxon>core chlorophytes</taxon>
        <taxon>Chlorophyceae</taxon>
        <taxon>CS clade</taxon>
        <taxon>Sphaeropleales</taxon>
        <taxon>Selenastraceae</taxon>
        <taxon>Monoraphidium</taxon>
    </lineage>
</organism>
<keyword evidence="3" id="KW-0106">Calcium</keyword>
<keyword evidence="2" id="KW-0677">Repeat</keyword>
<keyword evidence="7" id="KW-1185">Reference proteome</keyword>
<dbReference type="AlphaFoldDB" id="A0A0D2N7W8"/>
<evidence type="ECO:0000256" key="1">
    <source>
        <dbReference type="ARBA" id="ARBA00022729"/>
    </source>
</evidence>
<dbReference type="PANTHER" id="PTHR11878:SF65">
    <property type="entry name" value="NA_CA-EXCHANGE PROTEIN, ISOFORM G"/>
    <property type="match status" value="1"/>
</dbReference>
<feature type="domain" description="Calx-beta" evidence="5">
    <location>
        <begin position="59"/>
        <end position="150"/>
    </location>
</feature>
<dbReference type="InterPro" id="IPR003644">
    <property type="entry name" value="Calx_beta"/>
</dbReference>